<dbReference type="PANTHER" id="PTHR43833:SF8">
    <property type="entry name" value="TRK SYSTEM POTASSIUM UPTAKE PROTEIN TRKA"/>
    <property type="match status" value="1"/>
</dbReference>
<keyword evidence="8" id="KW-1185">Reference proteome</keyword>
<dbReference type="InterPro" id="IPR036721">
    <property type="entry name" value="RCK_C_sf"/>
</dbReference>
<dbReference type="InterPro" id="IPR050721">
    <property type="entry name" value="Trk_Ktr_HKT_K-transport"/>
</dbReference>
<dbReference type="Gene3D" id="3.40.50.720">
    <property type="entry name" value="NAD(P)-binding Rossmann-like Domain"/>
    <property type="match status" value="1"/>
</dbReference>
<dbReference type="PROSITE" id="PS51202">
    <property type="entry name" value="RCK_C"/>
    <property type="match status" value="1"/>
</dbReference>
<dbReference type="InterPro" id="IPR003148">
    <property type="entry name" value="RCK_N"/>
</dbReference>
<dbReference type="InterPro" id="IPR036291">
    <property type="entry name" value="NAD(P)-bd_dom_sf"/>
</dbReference>
<dbReference type="GO" id="GO:0015079">
    <property type="term" value="F:potassium ion transmembrane transporter activity"/>
    <property type="evidence" value="ECO:0007669"/>
    <property type="project" value="InterPro"/>
</dbReference>
<feature type="domain" description="RCK C-terminal" evidence="6">
    <location>
        <begin position="136"/>
        <end position="215"/>
    </location>
</feature>
<evidence type="ECO:0000259" key="6">
    <source>
        <dbReference type="PROSITE" id="PS51202"/>
    </source>
</evidence>
<dbReference type="SUPFAM" id="SSF51735">
    <property type="entry name" value="NAD(P)-binding Rossmann-fold domains"/>
    <property type="match status" value="1"/>
</dbReference>
<dbReference type="RefSeq" id="WP_203815918.1">
    <property type="nucleotide sequence ID" value="NZ_BAAABP010000021.1"/>
</dbReference>
<dbReference type="Proteomes" id="UP000598174">
    <property type="component" value="Unassembled WGS sequence"/>
</dbReference>
<evidence type="ECO:0000256" key="2">
    <source>
        <dbReference type="ARBA" id="ARBA00022538"/>
    </source>
</evidence>
<evidence type="ECO:0000256" key="1">
    <source>
        <dbReference type="ARBA" id="ARBA00017378"/>
    </source>
</evidence>
<evidence type="ECO:0000256" key="3">
    <source>
        <dbReference type="ARBA" id="ARBA00022958"/>
    </source>
</evidence>
<sequence>MHVVIMGCGRLGSTLAQNLEAHGHSVAVIDQNSEAFRRLGSEFAGTTVTGMGFDRDVLRLAGIERADAFAAVSSGDNSNIISARLARETFGVSRVVARIYDARRAQVYERLGIPTVATIRWAADRMYRHLVPEGTVEVFRDPTSVVSIVEVPLHRDWVGRTLKSLEEETGSRVAYLMRFGMGTLGTGSTVIQDGDQVFMLVTDDTVADVLDVASGSHQREH</sequence>
<comment type="caution">
    <text evidence="7">The sequence shown here is derived from an EMBL/GenBank/DDBJ whole genome shotgun (WGS) entry which is preliminary data.</text>
</comment>
<gene>
    <name evidence="7" type="primary">trkA_2</name>
    <name evidence="7" type="ORF">Afe05nite_11590</name>
</gene>
<reference evidence="7" key="1">
    <citation type="submission" date="2021-01" db="EMBL/GenBank/DDBJ databases">
        <title>Whole genome shotgun sequence of Actinoplanes ferrugineus NBRC 15555.</title>
        <authorList>
            <person name="Komaki H."/>
            <person name="Tamura T."/>
        </authorList>
    </citation>
    <scope>NUCLEOTIDE SEQUENCE</scope>
    <source>
        <strain evidence="7">NBRC 15555</strain>
    </source>
</reference>
<dbReference type="InterPro" id="IPR006037">
    <property type="entry name" value="RCK_C"/>
</dbReference>
<dbReference type="PRINTS" id="PR00335">
    <property type="entry name" value="KUPTAKETRKA"/>
</dbReference>
<keyword evidence="4" id="KW-0520">NAD</keyword>
<dbReference type="AlphaFoldDB" id="A0A919MCB8"/>
<keyword evidence="3" id="KW-0630">Potassium</keyword>
<dbReference type="EMBL" id="BOMM01000008">
    <property type="protein sequence ID" value="GIE09319.1"/>
    <property type="molecule type" value="Genomic_DNA"/>
</dbReference>
<name>A0A919MCB8_9ACTN</name>
<evidence type="ECO:0000259" key="5">
    <source>
        <dbReference type="PROSITE" id="PS51201"/>
    </source>
</evidence>
<evidence type="ECO:0000313" key="7">
    <source>
        <dbReference type="EMBL" id="GIE09319.1"/>
    </source>
</evidence>
<keyword evidence="2" id="KW-0406">Ion transport</keyword>
<feature type="domain" description="RCK N-terminal" evidence="5">
    <location>
        <begin position="1"/>
        <end position="118"/>
    </location>
</feature>
<proteinExistence type="predicted"/>
<dbReference type="PANTHER" id="PTHR43833">
    <property type="entry name" value="POTASSIUM CHANNEL PROTEIN 2-RELATED-RELATED"/>
    <property type="match status" value="1"/>
</dbReference>
<accession>A0A919MCB8</accession>
<dbReference type="SUPFAM" id="SSF116726">
    <property type="entry name" value="TrkA C-terminal domain-like"/>
    <property type="match status" value="1"/>
</dbReference>
<evidence type="ECO:0000256" key="4">
    <source>
        <dbReference type="ARBA" id="ARBA00023027"/>
    </source>
</evidence>
<dbReference type="Pfam" id="PF02080">
    <property type="entry name" value="TrkA_C"/>
    <property type="match status" value="1"/>
</dbReference>
<keyword evidence="2" id="KW-0813">Transport</keyword>
<dbReference type="InterPro" id="IPR006036">
    <property type="entry name" value="K_uptake_TrkA"/>
</dbReference>
<keyword evidence="2" id="KW-0633">Potassium transport</keyword>
<evidence type="ECO:0000313" key="8">
    <source>
        <dbReference type="Proteomes" id="UP000598174"/>
    </source>
</evidence>
<dbReference type="GO" id="GO:0005886">
    <property type="term" value="C:plasma membrane"/>
    <property type="evidence" value="ECO:0007669"/>
    <property type="project" value="InterPro"/>
</dbReference>
<dbReference type="PROSITE" id="PS51201">
    <property type="entry name" value="RCK_N"/>
    <property type="match status" value="1"/>
</dbReference>
<protein>
    <recommendedName>
        <fullName evidence="1">Trk system potassium uptake protein TrkA</fullName>
    </recommendedName>
</protein>
<dbReference type="Pfam" id="PF02254">
    <property type="entry name" value="TrkA_N"/>
    <property type="match status" value="1"/>
</dbReference>
<organism evidence="7 8">
    <name type="scientific">Paractinoplanes ferrugineus</name>
    <dbReference type="NCBI Taxonomy" id="113564"/>
    <lineage>
        <taxon>Bacteria</taxon>
        <taxon>Bacillati</taxon>
        <taxon>Actinomycetota</taxon>
        <taxon>Actinomycetes</taxon>
        <taxon>Micromonosporales</taxon>
        <taxon>Micromonosporaceae</taxon>
        <taxon>Paractinoplanes</taxon>
    </lineage>
</organism>
<dbReference type="Gene3D" id="3.30.70.1450">
    <property type="entry name" value="Regulator of K+ conductance, C-terminal domain"/>
    <property type="match status" value="1"/>
</dbReference>